<dbReference type="Proteomes" id="UP000014974">
    <property type="component" value="Unassembled WGS sequence"/>
</dbReference>
<dbReference type="AlphaFoldDB" id="S7WGD6"/>
<proteinExistence type="predicted"/>
<organism evidence="1 2">
    <name type="scientific">Cyclobacterium qasimii M12-11B</name>
    <dbReference type="NCBI Taxonomy" id="641524"/>
    <lineage>
        <taxon>Bacteria</taxon>
        <taxon>Pseudomonadati</taxon>
        <taxon>Bacteroidota</taxon>
        <taxon>Cytophagia</taxon>
        <taxon>Cytophagales</taxon>
        <taxon>Cyclobacteriaceae</taxon>
        <taxon>Cyclobacterium</taxon>
    </lineage>
</organism>
<gene>
    <name evidence="1" type="ORF">ADICYQ_5172</name>
</gene>
<comment type="caution">
    <text evidence="1">The sequence shown here is derived from an EMBL/GenBank/DDBJ whole genome shotgun (WGS) entry which is preliminary data.</text>
</comment>
<accession>S7WGD6</accession>
<name>S7WGD6_9BACT</name>
<sequence>MEFNLILSNKINDPSQKITHRSIAGLLLIKGEIFDNDF</sequence>
<reference evidence="1 2" key="1">
    <citation type="journal article" date="2013" name="Genome Announc.">
        <title>Draft Genome Sequence of Cyclobacterium qasimii Strain M12-11BT, Isolated from Arctic Marine Sediment.</title>
        <authorList>
            <person name="Shivaji S."/>
            <person name="Ara S."/>
            <person name="Singh A."/>
            <person name="Kumar Pinnaka A."/>
        </authorList>
    </citation>
    <scope>NUCLEOTIDE SEQUENCE [LARGE SCALE GENOMIC DNA]</scope>
    <source>
        <strain evidence="1 2">M12-11B</strain>
    </source>
</reference>
<protein>
    <submittedName>
        <fullName evidence="1">Uncharacterized protein</fullName>
    </submittedName>
</protein>
<evidence type="ECO:0000313" key="2">
    <source>
        <dbReference type="Proteomes" id="UP000014974"/>
    </source>
</evidence>
<dbReference type="EMBL" id="ATNM01000174">
    <property type="protein sequence ID" value="EPR65824.1"/>
    <property type="molecule type" value="Genomic_DNA"/>
</dbReference>
<evidence type="ECO:0000313" key="1">
    <source>
        <dbReference type="EMBL" id="EPR65824.1"/>
    </source>
</evidence>